<dbReference type="AlphaFoldDB" id="A0A4C1VQG0"/>
<keyword evidence="3" id="KW-1185">Reference proteome</keyword>
<name>A0A4C1VQG0_EUMVA</name>
<evidence type="ECO:0000313" key="2">
    <source>
        <dbReference type="EMBL" id="GBP40881.1"/>
    </source>
</evidence>
<evidence type="ECO:0000256" key="1">
    <source>
        <dbReference type="SAM" id="MobiDB-lite"/>
    </source>
</evidence>
<evidence type="ECO:0000313" key="3">
    <source>
        <dbReference type="Proteomes" id="UP000299102"/>
    </source>
</evidence>
<reference evidence="2 3" key="1">
    <citation type="journal article" date="2019" name="Commun. Biol.">
        <title>The bagworm genome reveals a unique fibroin gene that provides high tensile strength.</title>
        <authorList>
            <person name="Kono N."/>
            <person name="Nakamura H."/>
            <person name="Ohtoshi R."/>
            <person name="Tomita M."/>
            <person name="Numata K."/>
            <person name="Arakawa K."/>
        </authorList>
    </citation>
    <scope>NUCLEOTIDE SEQUENCE [LARGE SCALE GENOMIC DNA]</scope>
</reference>
<dbReference type="EMBL" id="BGZK01000389">
    <property type="protein sequence ID" value="GBP40881.1"/>
    <property type="molecule type" value="Genomic_DNA"/>
</dbReference>
<organism evidence="2 3">
    <name type="scientific">Eumeta variegata</name>
    <name type="common">Bagworm moth</name>
    <name type="synonym">Eumeta japonica</name>
    <dbReference type="NCBI Taxonomy" id="151549"/>
    <lineage>
        <taxon>Eukaryota</taxon>
        <taxon>Metazoa</taxon>
        <taxon>Ecdysozoa</taxon>
        <taxon>Arthropoda</taxon>
        <taxon>Hexapoda</taxon>
        <taxon>Insecta</taxon>
        <taxon>Pterygota</taxon>
        <taxon>Neoptera</taxon>
        <taxon>Endopterygota</taxon>
        <taxon>Lepidoptera</taxon>
        <taxon>Glossata</taxon>
        <taxon>Ditrysia</taxon>
        <taxon>Tineoidea</taxon>
        <taxon>Psychidae</taxon>
        <taxon>Oiketicinae</taxon>
        <taxon>Eumeta</taxon>
    </lineage>
</organism>
<dbReference type="OrthoDB" id="7479020at2759"/>
<gene>
    <name evidence="2" type="ORF">EVAR_88942_1</name>
</gene>
<dbReference type="Proteomes" id="UP000299102">
    <property type="component" value="Unassembled WGS sequence"/>
</dbReference>
<feature type="region of interest" description="Disordered" evidence="1">
    <location>
        <begin position="90"/>
        <end position="113"/>
    </location>
</feature>
<comment type="caution">
    <text evidence="2">The sequence shown here is derived from an EMBL/GenBank/DDBJ whole genome shotgun (WGS) entry which is preliminary data.</text>
</comment>
<protein>
    <submittedName>
        <fullName evidence="2">Uncharacterized protein</fullName>
    </submittedName>
</protein>
<proteinExistence type="predicted"/>
<sequence length="113" mass="13268">MIVESFKKDSDYSESTIILRPWYDQRIILGCQHWTAFACQCDSVARGRCFVDLGSRARHFAHRASVNMDRQEQQILAWLEEDDLDNIEEESFRNDDIESDAESEHSRHNTDTE</sequence>
<accession>A0A4C1VQG0</accession>